<dbReference type="InterPro" id="IPR025691">
    <property type="entry name" value="GspL_pp_dom"/>
</dbReference>
<feature type="domain" description="GspL periplasmic" evidence="12">
    <location>
        <begin position="244"/>
        <end position="394"/>
    </location>
</feature>
<evidence type="ECO:0000256" key="4">
    <source>
        <dbReference type="ARBA" id="ARBA00022475"/>
    </source>
</evidence>
<dbReference type="Gene3D" id="3.30.1360.100">
    <property type="entry name" value="General secretion pathway protein M, EpsM"/>
    <property type="match status" value="1"/>
</dbReference>
<evidence type="ECO:0000256" key="7">
    <source>
        <dbReference type="ARBA" id="ARBA00022927"/>
    </source>
</evidence>
<keyword evidence="14" id="KW-1185">Reference proteome</keyword>
<dbReference type="InterPro" id="IPR007812">
    <property type="entry name" value="T2SS_protein-GspL"/>
</dbReference>
<dbReference type="CDD" id="cd24017">
    <property type="entry name" value="ASKHA_T2SSL_N"/>
    <property type="match status" value="1"/>
</dbReference>
<keyword evidence="5" id="KW-0997">Cell inner membrane</keyword>
<evidence type="ECO:0000256" key="9">
    <source>
        <dbReference type="ARBA" id="ARBA00023136"/>
    </source>
</evidence>
<keyword evidence="6" id="KW-0812">Transmembrane</keyword>
<dbReference type="InterPro" id="IPR043129">
    <property type="entry name" value="ATPase_NBD"/>
</dbReference>
<evidence type="ECO:0000256" key="5">
    <source>
        <dbReference type="ARBA" id="ARBA00022519"/>
    </source>
</evidence>
<dbReference type="SUPFAM" id="SSF53067">
    <property type="entry name" value="Actin-like ATPase domain"/>
    <property type="match status" value="2"/>
</dbReference>
<dbReference type="RefSeq" id="WP_345317255.1">
    <property type="nucleotide sequence ID" value="NZ_BAABLF010000014.1"/>
</dbReference>
<feature type="domain" description="GspL cytoplasmic actin-ATPase-like" evidence="11">
    <location>
        <begin position="5"/>
        <end position="235"/>
    </location>
</feature>
<keyword evidence="8" id="KW-1133">Transmembrane helix</keyword>
<keyword evidence="9" id="KW-0472">Membrane</keyword>
<evidence type="ECO:0000256" key="6">
    <source>
        <dbReference type="ARBA" id="ARBA00022692"/>
    </source>
</evidence>
<evidence type="ECO:0000256" key="8">
    <source>
        <dbReference type="ARBA" id="ARBA00022989"/>
    </source>
</evidence>
<keyword evidence="4" id="KW-1003">Cell membrane</keyword>
<keyword evidence="3 10" id="KW-0813">Transport</keyword>
<reference evidence="14" key="1">
    <citation type="journal article" date="2019" name="Int. J. Syst. Evol. Microbiol.">
        <title>The Global Catalogue of Microorganisms (GCM) 10K type strain sequencing project: providing services to taxonomists for standard genome sequencing and annotation.</title>
        <authorList>
            <consortium name="The Broad Institute Genomics Platform"/>
            <consortium name="The Broad Institute Genome Sequencing Center for Infectious Disease"/>
            <person name="Wu L."/>
            <person name="Ma J."/>
        </authorList>
    </citation>
    <scope>NUCLEOTIDE SEQUENCE [LARGE SCALE GENOMIC DNA]</scope>
    <source>
        <strain evidence="14">JCM 18720</strain>
    </source>
</reference>
<comment type="caution">
    <text evidence="13">The sequence shown here is derived from an EMBL/GenBank/DDBJ whole genome shotgun (WGS) entry which is preliminary data.</text>
</comment>
<comment type="subcellular location">
    <subcellularLocation>
        <location evidence="1">Cell inner membrane</location>
        <topology evidence="1">Single-pass membrane protein</topology>
    </subcellularLocation>
</comment>
<dbReference type="PIRSF" id="PIRSF015761">
    <property type="entry name" value="Protein_L"/>
    <property type="match status" value="1"/>
</dbReference>
<proteinExistence type="inferred from homology"/>
<evidence type="ECO:0000259" key="12">
    <source>
        <dbReference type="Pfam" id="PF12693"/>
    </source>
</evidence>
<gene>
    <name evidence="13" type="primary">gspL</name>
    <name evidence="13" type="ORF">GCM10025772_23510</name>
</gene>
<accession>A0ABP9SBQ3</accession>
<dbReference type="Proteomes" id="UP001501600">
    <property type="component" value="Unassembled WGS sequence"/>
</dbReference>
<sequence>MSERLVVRLGSHAQQPIPWVTWSDEQQGVISSGVLPDAEALSSLGERAGGRPVDVLVDTSAVRLTEVTLPAKAQRQANKAVPFLLEESLAEDVERMHFVIGPRHGDQLAVAVVSHAMMRCWQGWLTDAGLTCKRLVPDVLALPLVPDTALALLRLEEQVLLRTGIAAGEVLDHDWFDALAPRLVADNDLPWALYSDVEVPEGVETELQPLELPMQVLAQGLARSPINLFSGSYAPSRELGKVFQIWAKVGIAASVLFVVALIHNGLSVYQLKQQRQALNQQQVEIYKGLFPREKRVVNPTGQLQAKLRTLGGGTGGGELIPMLAKLAPAFSAEPEVRPQGLRFDADRGEVRLQLSGKSFAQFEQFRQIAGREFEVDQGALNNDETGVTGTLTVKVK</sequence>
<comment type="function">
    <text evidence="10">Inner membrane component of the type II secretion system required for the energy-dependent secretion of extracellular factors such as proteases and toxins from the periplasm.</text>
</comment>
<protein>
    <recommendedName>
        <fullName evidence="10">Type II secretion system protein L</fullName>
        <shortName evidence="10">T2SS protein L</shortName>
    </recommendedName>
</protein>
<evidence type="ECO:0000259" key="11">
    <source>
        <dbReference type="Pfam" id="PF05134"/>
    </source>
</evidence>
<evidence type="ECO:0000256" key="1">
    <source>
        <dbReference type="ARBA" id="ARBA00004377"/>
    </source>
</evidence>
<dbReference type="Pfam" id="PF05134">
    <property type="entry name" value="T2SSL"/>
    <property type="match status" value="1"/>
</dbReference>
<keyword evidence="7 10" id="KW-0653">Protein transport</keyword>
<evidence type="ECO:0000313" key="14">
    <source>
        <dbReference type="Proteomes" id="UP001501600"/>
    </source>
</evidence>
<evidence type="ECO:0000313" key="13">
    <source>
        <dbReference type="EMBL" id="GAA5193020.1"/>
    </source>
</evidence>
<dbReference type="EMBL" id="BAABLF010000014">
    <property type="protein sequence ID" value="GAA5193020.1"/>
    <property type="molecule type" value="Genomic_DNA"/>
</dbReference>
<dbReference type="Gene3D" id="3.30.420.380">
    <property type="match status" value="1"/>
</dbReference>
<evidence type="ECO:0000256" key="2">
    <source>
        <dbReference type="ARBA" id="ARBA00005318"/>
    </source>
</evidence>
<name>A0ABP9SBQ3_9GAMM</name>
<dbReference type="NCBIfam" id="TIGR01709">
    <property type="entry name" value="typeII_sec_gspL"/>
    <property type="match status" value="1"/>
</dbReference>
<dbReference type="InterPro" id="IPR024230">
    <property type="entry name" value="GspL_cyto_dom"/>
</dbReference>
<dbReference type="Pfam" id="PF12693">
    <property type="entry name" value="GspL_C"/>
    <property type="match status" value="1"/>
</dbReference>
<evidence type="ECO:0000256" key="3">
    <source>
        <dbReference type="ARBA" id="ARBA00022448"/>
    </source>
</evidence>
<organism evidence="13 14">
    <name type="scientific">Ferrimonas gelatinilytica</name>
    <dbReference type="NCBI Taxonomy" id="1255257"/>
    <lineage>
        <taxon>Bacteria</taxon>
        <taxon>Pseudomonadati</taxon>
        <taxon>Pseudomonadota</taxon>
        <taxon>Gammaproteobacteria</taxon>
        <taxon>Alteromonadales</taxon>
        <taxon>Ferrimonadaceae</taxon>
        <taxon>Ferrimonas</taxon>
    </lineage>
</organism>
<evidence type="ECO:0000256" key="10">
    <source>
        <dbReference type="PIRNR" id="PIRNR015761"/>
    </source>
</evidence>
<comment type="similarity">
    <text evidence="2 10">Belongs to the GSP L family.</text>
</comment>
<dbReference type="Gene3D" id="3.30.420.370">
    <property type="match status" value="1"/>
</dbReference>